<dbReference type="EMBL" id="AWUE01020045">
    <property type="protein sequence ID" value="OMO70087.1"/>
    <property type="molecule type" value="Genomic_DNA"/>
</dbReference>
<proteinExistence type="predicted"/>
<feature type="compositionally biased region" description="Basic and acidic residues" evidence="1">
    <location>
        <begin position="44"/>
        <end position="57"/>
    </location>
</feature>
<evidence type="ECO:0000256" key="1">
    <source>
        <dbReference type="SAM" id="MobiDB-lite"/>
    </source>
</evidence>
<protein>
    <submittedName>
        <fullName evidence="2">Chemotaxis protein CheA</fullName>
    </submittedName>
</protein>
<evidence type="ECO:0000313" key="3">
    <source>
        <dbReference type="Proteomes" id="UP000187203"/>
    </source>
</evidence>
<dbReference type="Proteomes" id="UP000187203">
    <property type="component" value="Unassembled WGS sequence"/>
</dbReference>
<reference evidence="3" key="1">
    <citation type="submission" date="2013-09" db="EMBL/GenBank/DDBJ databases">
        <title>Corchorus olitorius genome sequencing.</title>
        <authorList>
            <person name="Alam M."/>
            <person name="Haque M.S."/>
            <person name="Islam M.S."/>
            <person name="Emdad E.M."/>
            <person name="Islam M.M."/>
            <person name="Ahmed B."/>
            <person name="Halim A."/>
            <person name="Hossen Q.M.M."/>
            <person name="Hossain M.Z."/>
            <person name="Ahmed R."/>
            <person name="Khan M.M."/>
            <person name="Islam R."/>
            <person name="Rashid M.M."/>
            <person name="Khan S.A."/>
            <person name="Rahman M.S."/>
            <person name="Alam M."/>
            <person name="Yahiya A.S."/>
            <person name="Khan M.S."/>
            <person name="Azam M.S."/>
            <person name="Haque T."/>
            <person name="Lashkar M.Z.H."/>
            <person name="Akhand A.I."/>
            <person name="Morshed G."/>
            <person name="Roy S."/>
            <person name="Uddin K.S."/>
            <person name="Rabeya T."/>
            <person name="Hossain A.S."/>
            <person name="Chowdhury A."/>
            <person name="Snigdha A.R."/>
            <person name="Mortoza M.S."/>
            <person name="Matin S.A."/>
            <person name="Hoque S.M.E."/>
            <person name="Islam M.K."/>
            <person name="Roy D.K."/>
            <person name="Haider R."/>
            <person name="Moosa M.M."/>
            <person name="Elias S.M."/>
            <person name="Hasan A.M."/>
            <person name="Jahan S."/>
            <person name="Shafiuddin M."/>
            <person name="Mahmood N."/>
            <person name="Shommy N.S."/>
        </authorList>
    </citation>
    <scope>NUCLEOTIDE SEQUENCE [LARGE SCALE GENOMIC DNA]</scope>
    <source>
        <strain evidence="3">cv. O-4</strain>
    </source>
</reference>
<gene>
    <name evidence="2" type="ORF">COLO4_28778</name>
</gene>
<feature type="region of interest" description="Disordered" evidence="1">
    <location>
        <begin position="31"/>
        <end position="57"/>
    </location>
</feature>
<sequence length="277" mass="29452">MQQSVGSQRHFKNHVDSLLFRGRAVRRALDNEEMQGEVNSRSHGTAERGNDQVSVPREHGIGVNRMGHSQALLRTNGLGGSCWRSGSAARGAGVLGAAGQRCLWNVPARSGDPRCNYPGRYWKPVPNIGDEVSSASIGNLGVEVPIFEEREGLVEAEMRRKKGKAVLEVPESYGNKEKIGIEGMGESFGDPLQKLVGGGLPRKDGVSGQFIPGVGLAEFGPNEVKGDATLQGPKAGPGMVNPIPIHINEIPGLTEVVSKVDPFVFGTHSSSSSARPC</sequence>
<organism evidence="2 3">
    <name type="scientific">Corchorus olitorius</name>
    <dbReference type="NCBI Taxonomy" id="93759"/>
    <lineage>
        <taxon>Eukaryota</taxon>
        <taxon>Viridiplantae</taxon>
        <taxon>Streptophyta</taxon>
        <taxon>Embryophyta</taxon>
        <taxon>Tracheophyta</taxon>
        <taxon>Spermatophyta</taxon>
        <taxon>Magnoliopsida</taxon>
        <taxon>eudicotyledons</taxon>
        <taxon>Gunneridae</taxon>
        <taxon>Pentapetalae</taxon>
        <taxon>rosids</taxon>
        <taxon>malvids</taxon>
        <taxon>Malvales</taxon>
        <taxon>Malvaceae</taxon>
        <taxon>Grewioideae</taxon>
        <taxon>Apeibeae</taxon>
        <taxon>Corchorus</taxon>
    </lineage>
</organism>
<dbReference type="OrthoDB" id="10440420at2759"/>
<comment type="caution">
    <text evidence="2">The sequence shown here is derived from an EMBL/GenBank/DDBJ whole genome shotgun (WGS) entry which is preliminary data.</text>
</comment>
<dbReference type="AlphaFoldDB" id="A0A1R3HIB0"/>
<accession>A0A1R3HIB0</accession>
<name>A0A1R3HIB0_9ROSI</name>
<evidence type="ECO:0000313" key="2">
    <source>
        <dbReference type="EMBL" id="OMO70087.1"/>
    </source>
</evidence>
<keyword evidence="3" id="KW-1185">Reference proteome</keyword>